<dbReference type="InterPro" id="IPR029016">
    <property type="entry name" value="GAF-like_dom_sf"/>
</dbReference>
<reference evidence="10" key="1">
    <citation type="submission" date="2020-02" db="EMBL/GenBank/DDBJ databases">
        <authorList>
            <person name="Meier V. D."/>
        </authorList>
    </citation>
    <scope>NUCLEOTIDE SEQUENCE</scope>
    <source>
        <strain evidence="10">AVDCRST_MAG18</strain>
    </source>
</reference>
<dbReference type="InterPro" id="IPR003594">
    <property type="entry name" value="HATPase_dom"/>
</dbReference>
<dbReference type="Gene3D" id="1.10.287.130">
    <property type="match status" value="1"/>
</dbReference>
<dbReference type="SUPFAM" id="SSF47384">
    <property type="entry name" value="Homodimeric domain of signal transducing histidine kinase"/>
    <property type="match status" value="1"/>
</dbReference>
<dbReference type="AlphaFoldDB" id="A0A6J4VIA0"/>
<evidence type="ECO:0000256" key="7">
    <source>
        <dbReference type="ARBA" id="ARBA00023136"/>
    </source>
</evidence>
<dbReference type="PRINTS" id="PR00344">
    <property type="entry name" value="BCTRLSENSOR"/>
</dbReference>
<evidence type="ECO:0000256" key="2">
    <source>
        <dbReference type="ARBA" id="ARBA00012438"/>
    </source>
</evidence>
<dbReference type="InterPro" id="IPR035965">
    <property type="entry name" value="PAS-like_dom_sf"/>
</dbReference>
<evidence type="ECO:0000256" key="4">
    <source>
        <dbReference type="ARBA" id="ARBA00022679"/>
    </source>
</evidence>
<dbReference type="Gene3D" id="3.30.565.10">
    <property type="entry name" value="Histidine kinase-like ATPase, C-terminal domain"/>
    <property type="match status" value="1"/>
</dbReference>
<dbReference type="InterPro" id="IPR036890">
    <property type="entry name" value="HATPase_C_sf"/>
</dbReference>
<gene>
    <name evidence="10" type="ORF">AVDCRST_MAG18-2949</name>
</gene>
<dbReference type="PROSITE" id="PS50109">
    <property type="entry name" value="HIS_KIN"/>
    <property type="match status" value="1"/>
</dbReference>
<dbReference type="SUPFAM" id="SSF55874">
    <property type="entry name" value="ATPase domain of HSP90 chaperone/DNA topoisomerase II/histidine kinase"/>
    <property type="match status" value="1"/>
</dbReference>
<dbReference type="InterPro" id="IPR036097">
    <property type="entry name" value="HisK_dim/P_sf"/>
</dbReference>
<dbReference type="PROSITE" id="PS50112">
    <property type="entry name" value="PAS"/>
    <property type="match status" value="1"/>
</dbReference>
<evidence type="ECO:0000313" key="10">
    <source>
        <dbReference type="EMBL" id="CAA9579563.1"/>
    </source>
</evidence>
<dbReference type="GO" id="GO:0000155">
    <property type="term" value="F:phosphorelay sensor kinase activity"/>
    <property type="evidence" value="ECO:0007669"/>
    <property type="project" value="InterPro"/>
</dbReference>
<proteinExistence type="predicted"/>
<dbReference type="SMART" id="SM00091">
    <property type="entry name" value="PAS"/>
    <property type="match status" value="1"/>
</dbReference>
<comment type="catalytic activity">
    <reaction evidence="1">
        <text>ATP + protein L-histidine = ADP + protein N-phospho-L-histidine.</text>
        <dbReference type="EC" id="2.7.13.3"/>
    </reaction>
</comment>
<dbReference type="Gene3D" id="3.30.450.40">
    <property type="match status" value="1"/>
</dbReference>
<protein>
    <recommendedName>
        <fullName evidence="2">histidine kinase</fullName>
        <ecNumber evidence="2">2.7.13.3</ecNumber>
    </recommendedName>
</protein>
<keyword evidence="6" id="KW-0902">Two-component regulatory system</keyword>
<sequence length="402" mass="44165">MSGEPFTLNDLRLVESIATPAALTLQNARLHAETSGATTDLRAVLESIQQGILMTDRVGHVRFANQRFGELFGVDVRAIIGWHDLDVAERLLVQQARDPKGLLARLTWLNENISENSTDEVALSRASGRILERYTGPMRNPDSGAIVGRIIVYTDVTAGRQLERAKDEFLATASHELKTPITTLGGYLELLERQVARPDGPDRLHLSRYVNTARRELARLRRLSEDLLEVARIEAGRLTLRLETADLAQTVRETVEQFVRRPGLEERGHRILCEAAEPLPALHDPLRIGQVVGNLLENALKYSPAGGDVLVTATRVGEQARLSVRDSGIGVPESEREQLFLPFYRTTNASEGSPEGLGLGLYISRGIVEGHGGTIWVEPVEDEGTVFTLTLPLAQTENGAGN</sequence>
<dbReference type="EC" id="2.7.13.3" evidence="2"/>
<keyword evidence="3" id="KW-0597">Phosphoprotein</keyword>
<dbReference type="FunFam" id="3.30.565.10:FF:000006">
    <property type="entry name" value="Sensor histidine kinase WalK"/>
    <property type="match status" value="1"/>
</dbReference>
<name>A0A6J4VIA0_9BACT</name>
<evidence type="ECO:0000256" key="5">
    <source>
        <dbReference type="ARBA" id="ARBA00022777"/>
    </source>
</evidence>
<dbReference type="SUPFAM" id="SSF55785">
    <property type="entry name" value="PYP-like sensor domain (PAS domain)"/>
    <property type="match status" value="1"/>
</dbReference>
<dbReference type="InterPro" id="IPR005467">
    <property type="entry name" value="His_kinase_dom"/>
</dbReference>
<dbReference type="Pfam" id="PF00512">
    <property type="entry name" value="HisKA"/>
    <property type="match status" value="1"/>
</dbReference>
<evidence type="ECO:0000259" key="8">
    <source>
        <dbReference type="PROSITE" id="PS50109"/>
    </source>
</evidence>
<dbReference type="CDD" id="cd00082">
    <property type="entry name" value="HisKA"/>
    <property type="match status" value="1"/>
</dbReference>
<dbReference type="InterPro" id="IPR004358">
    <property type="entry name" value="Sig_transdc_His_kin-like_C"/>
</dbReference>
<dbReference type="EMBL" id="CADCWN010000221">
    <property type="protein sequence ID" value="CAA9579563.1"/>
    <property type="molecule type" value="Genomic_DNA"/>
</dbReference>
<dbReference type="SMART" id="SM00388">
    <property type="entry name" value="HisKA"/>
    <property type="match status" value="1"/>
</dbReference>
<dbReference type="Pfam" id="PF02518">
    <property type="entry name" value="HATPase_c"/>
    <property type="match status" value="1"/>
</dbReference>
<dbReference type="FunFam" id="1.10.287.130:FF:000001">
    <property type="entry name" value="Two-component sensor histidine kinase"/>
    <property type="match status" value="1"/>
</dbReference>
<evidence type="ECO:0000256" key="3">
    <source>
        <dbReference type="ARBA" id="ARBA00022553"/>
    </source>
</evidence>
<evidence type="ECO:0000256" key="1">
    <source>
        <dbReference type="ARBA" id="ARBA00000085"/>
    </source>
</evidence>
<dbReference type="Pfam" id="PF12860">
    <property type="entry name" value="PAS_7"/>
    <property type="match status" value="1"/>
</dbReference>
<dbReference type="CDD" id="cd00075">
    <property type="entry name" value="HATPase"/>
    <property type="match status" value="1"/>
</dbReference>
<dbReference type="PANTHER" id="PTHR43547">
    <property type="entry name" value="TWO-COMPONENT HISTIDINE KINASE"/>
    <property type="match status" value="1"/>
</dbReference>
<dbReference type="SMART" id="SM00387">
    <property type="entry name" value="HATPase_c"/>
    <property type="match status" value="1"/>
</dbReference>
<dbReference type="PANTHER" id="PTHR43547:SF2">
    <property type="entry name" value="HYBRID SIGNAL TRANSDUCTION HISTIDINE KINASE C"/>
    <property type="match status" value="1"/>
</dbReference>
<feature type="domain" description="Histidine kinase" evidence="8">
    <location>
        <begin position="172"/>
        <end position="395"/>
    </location>
</feature>
<dbReference type="InterPro" id="IPR003661">
    <property type="entry name" value="HisK_dim/P_dom"/>
</dbReference>
<accession>A0A6J4VIA0</accession>
<dbReference type="Gene3D" id="3.30.450.20">
    <property type="entry name" value="PAS domain"/>
    <property type="match status" value="1"/>
</dbReference>
<keyword evidence="7" id="KW-0472">Membrane</keyword>
<dbReference type="InterPro" id="IPR000014">
    <property type="entry name" value="PAS"/>
</dbReference>
<keyword evidence="5" id="KW-0418">Kinase</keyword>
<feature type="domain" description="PAS" evidence="9">
    <location>
        <begin position="37"/>
        <end position="81"/>
    </location>
</feature>
<organism evidence="10">
    <name type="scientific">uncultured Thermomicrobiales bacterium</name>
    <dbReference type="NCBI Taxonomy" id="1645740"/>
    <lineage>
        <taxon>Bacteria</taxon>
        <taxon>Pseudomonadati</taxon>
        <taxon>Thermomicrobiota</taxon>
        <taxon>Thermomicrobia</taxon>
        <taxon>Thermomicrobiales</taxon>
        <taxon>environmental samples</taxon>
    </lineage>
</organism>
<evidence type="ECO:0000259" key="9">
    <source>
        <dbReference type="PROSITE" id="PS50112"/>
    </source>
</evidence>
<evidence type="ECO:0000256" key="6">
    <source>
        <dbReference type="ARBA" id="ARBA00023012"/>
    </source>
</evidence>
<keyword evidence="4" id="KW-0808">Transferase</keyword>